<dbReference type="InterPro" id="IPR045076">
    <property type="entry name" value="MutS"/>
</dbReference>
<evidence type="ECO:0000313" key="10">
    <source>
        <dbReference type="Proteomes" id="UP000007799"/>
    </source>
</evidence>
<dbReference type="InterPro" id="IPR027417">
    <property type="entry name" value="P-loop_NTPase"/>
</dbReference>
<dbReference type="OrthoDB" id="10252754at2759"/>
<dbReference type="InterPro" id="IPR036187">
    <property type="entry name" value="DNA_mismatch_repair_MutS_sf"/>
</dbReference>
<dbReference type="Pfam" id="PF00488">
    <property type="entry name" value="MutS_V"/>
    <property type="match status" value="1"/>
</dbReference>
<dbReference type="Pfam" id="PF01624">
    <property type="entry name" value="MutS_I"/>
    <property type="match status" value="1"/>
</dbReference>
<dbReference type="InterPro" id="IPR000432">
    <property type="entry name" value="DNA_mismatch_repair_MutS_C"/>
</dbReference>
<feature type="region of interest" description="Disordered" evidence="7">
    <location>
        <begin position="296"/>
        <end position="326"/>
    </location>
</feature>
<evidence type="ECO:0000256" key="1">
    <source>
        <dbReference type="ARBA" id="ARBA00006271"/>
    </source>
</evidence>
<dbReference type="InterPro" id="IPR007696">
    <property type="entry name" value="DNA_mismatch_repair_MutS_core"/>
</dbReference>
<keyword evidence="3" id="KW-0227">DNA damage</keyword>
<dbReference type="GO" id="GO:0005524">
    <property type="term" value="F:ATP binding"/>
    <property type="evidence" value="ECO:0007669"/>
    <property type="project" value="UniProtKB-KW"/>
</dbReference>
<dbReference type="SUPFAM" id="SSF52540">
    <property type="entry name" value="P-loop containing nucleoside triphosphate hydrolases"/>
    <property type="match status" value="1"/>
</dbReference>
<dbReference type="GO" id="GO:0005739">
    <property type="term" value="C:mitochondrion"/>
    <property type="evidence" value="ECO:0007669"/>
    <property type="project" value="TreeGrafter"/>
</dbReference>
<dbReference type="EMBL" id="GL832962">
    <property type="protein sequence ID" value="EGD83028.1"/>
    <property type="molecule type" value="Genomic_DNA"/>
</dbReference>
<dbReference type="SMART" id="SM00534">
    <property type="entry name" value="MUTSac"/>
    <property type="match status" value="1"/>
</dbReference>
<dbReference type="RefSeq" id="XP_004995392.1">
    <property type="nucleotide sequence ID" value="XM_004995335.1"/>
</dbReference>
<comment type="similarity">
    <text evidence="1">Belongs to the DNA mismatch repair MutS family.</text>
</comment>
<feature type="region of interest" description="Disordered" evidence="7">
    <location>
        <begin position="496"/>
        <end position="519"/>
    </location>
</feature>
<dbReference type="Gene3D" id="3.40.50.300">
    <property type="entry name" value="P-loop containing nucleotide triphosphate hydrolases"/>
    <property type="match status" value="1"/>
</dbReference>
<keyword evidence="4" id="KW-0067">ATP-binding</keyword>
<dbReference type="Proteomes" id="UP000007799">
    <property type="component" value="Unassembled WGS sequence"/>
</dbReference>
<dbReference type="SUPFAM" id="SSF48334">
    <property type="entry name" value="DNA repair protein MutS, domain III"/>
    <property type="match status" value="1"/>
</dbReference>
<dbReference type="GeneID" id="16075974"/>
<dbReference type="GO" id="GO:0006298">
    <property type="term" value="P:mismatch repair"/>
    <property type="evidence" value="ECO:0007669"/>
    <property type="project" value="InterPro"/>
</dbReference>
<keyword evidence="10" id="KW-1185">Reference proteome</keyword>
<dbReference type="STRING" id="946362.F2U687"/>
<evidence type="ECO:0000256" key="6">
    <source>
        <dbReference type="ARBA" id="ARBA00023204"/>
    </source>
</evidence>
<dbReference type="Gene3D" id="1.10.1420.10">
    <property type="match status" value="2"/>
</dbReference>
<evidence type="ECO:0000256" key="3">
    <source>
        <dbReference type="ARBA" id="ARBA00022763"/>
    </source>
</evidence>
<dbReference type="PIRSF" id="PIRSF037677">
    <property type="entry name" value="DNA_mis_repair_Msh6"/>
    <property type="match status" value="1"/>
</dbReference>
<keyword evidence="2" id="KW-0547">Nucleotide-binding</keyword>
<reference evidence="9" key="1">
    <citation type="submission" date="2009-08" db="EMBL/GenBank/DDBJ databases">
        <title>Annotation of Salpingoeca rosetta.</title>
        <authorList>
            <consortium name="The Broad Institute Genome Sequencing Platform"/>
            <person name="Russ C."/>
            <person name="Cuomo C."/>
            <person name="Burger G."/>
            <person name="Gray M.W."/>
            <person name="Holland P.W.H."/>
            <person name="King N."/>
            <person name="Lang F.B.F."/>
            <person name="Roger A.J."/>
            <person name="Ruiz-Trillo I."/>
            <person name="Young S.K."/>
            <person name="Zeng Q."/>
            <person name="Gargeya S."/>
            <person name="Alvarado L."/>
            <person name="Berlin A."/>
            <person name="Chapman S.B."/>
            <person name="Chen Z."/>
            <person name="Freedman E."/>
            <person name="Gellesch M."/>
            <person name="Goldberg J."/>
            <person name="Griggs A."/>
            <person name="Gujja S."/>
            <person name="Heilman E."/>
            <person name="Heiman D."/>
            <person name="Howarth C."/>
            <person name="Mehta T."/>
            <person name="Neiman D."/>
            <person name="Pearson M."/>
            <person name="Roberts A."/>
            <person name="Saif S."/>
            <person name="Shea T."/>
            <person name="Shenoy N."/>
            <person name="Sisk P."/>
            <person name="Stolte C."/>
            <person name="Sykes S."/>
            <person name="White J."/>
            <person name="Yandava C."/>
            <person name="Haas B."/>
            <person name="Nusbaum C."/>
            <person name="Birren B."/>
        </authorList>
    </citation>
    <scope>NUCLEOTIDE SEQUENCE [LARGE SCALE GENOMIC DNA]</scope>
    <source>
        <strain evidence="9">ATCC 50818</strain>
    </source>
</reference>
<dbReference type="GO" id="GO:0005634">
    <property type="term" value="C:nucleus"/>
    <property type="evidence" value="ECO:0007669"/>
    <property type="project" value="TreeGrafter"/>
</dbReference>
<dbReference type="AlphaFoldDB" id="F2U687"/>
<dbReference type="SUPFAM" id="SSF55271">
    <property type="entry name" value="DNA repair protein MutS, domain I"/>
    <property type="match status" value="1"/>
</dbReference>
<organism evidence="10">
    <name type="scientific">Salpingoeca rosetta (strain ATCC 50818 / BSB-021)</name>
    <dbReference type="NCBI Taxonomy" id="946362"/>
    <lineage>
        <taxon>Eukaryota</taxon>
        <taxon>Choanoflagellata</taxon>
        <taxon>Craspedida</taxon>
        <taxon>Salpingoecidae</taxon>
        <taxon>Salpingoeca</taxon>
    </lineage>
</organism>
<sequence length="906" mass="98573">MQQSARCAGARLWHTLHCSRGQLAAATTACCHHNSHTATLRWSSSWASTQYSDLKRKVPDHILLMEVGNFYELYLEDAILVNSKLPLALSKKGMAGFPIHRKDAWIPQLQALFSAVAVADQCDPGVSATLKRQIARIYTPGTLLPEIDVEDDSPRHLTAIVADNLFAPAKFGLCVFNNITGQLHFDEMAPADLLTTLPGLDTVELLLINPDLRDDVCRILSKRGIAQSPSVPLTNSLHRLRCFNDTFVMGVPENWLARNTGDLPLPLSDLQRAAGNVVTNYLRRCYPKGLPTLLLPHQSGTNSQSTDANVSAASPQPSSPSSSFDVHVEDDVSALPPIDKEQLVIDADTRESLNLTVPRGKGSLLHVVDNTVSAFGRRELRSRLANPITDRHEIERRLDLVEYFYDNHEHGAALQRLLSACADPLRCLSSLSARATLSNTTVNLAKLAEFCTRVEMIVSSPNLAPDVSSVGGEQLAAALEDLHHFTKAVPRELFESANSSSAESDDDDDAETSVFPAPGFDATVDEQREIVSAILREAQKHAADISLDARLTEPMEGVLAMQIKPKLAAELKKSVRGFSLLKRGLYDTPRLQSLSLKLGHARRELTDAQMECARRVCGVLIANSHLFEKASRVLAHLDVCAGLARTATLREYVRPTITDGVDFNVVQGRHAILDALTAGDALHHFRPNDCVMDEHKSVIITGPNMGGKSTFLRQNALLVVLAQMGSFVPAEECTIGIVDKLFSRVGAQDNQVEGKSTFLVEMEETSNIVNNATARSFVVMDEVGRGTNSGEGLALAVAISHELAKSGCRSLSVTHHLQLPALCQDLDNVGVYKFVAEKDDDGRILFHHSIKPGIADDAHAIEVAAFAGHPPAVTDMAAIVLRSLQQQNFGHVDAAPIKAAMSNARR</sequence>
<dbReference type="InterPro" id="IPR016151">
    <property type="entry name" value="DNA_mismatch_repair_MutS_N"/>
</dbReference>
<keyword evidence="6" id="KW-0234">DNA repair</keyword>
<dbReference type="GO" id="GO:0030983">
    <property type="term" value="F:mismatched DNA binding"/>
    <property type="evidence" value="ECO:0007669"/>
    <property type="project" value="InterPro"/>
</dbReference>
<dbReference type="InterPro" id="IPR007695">
    <property type="entry name" value="DNA_mismatch_repair_MutS-lik_N"/>
</dbReference>
<dbReference type="OMA" id="LMICARS"/>
<dbReference type="PANTHER" id="PTHR11361">
    <property type="entry name" value="DNA MISMATCH REPAIR PROTEIN MUTS FAMILY MEMBER"/>
    <property type="match status" value="1"/>
</dbReference>
<gene>
    <name evidence="9" type="ORF">PTSG_12056</name>
</gene>
<feature type="compositionally biased region" description="Polar residues" evidence="7">
    <location>
        <begin position="298"/>
        <end position="309"/>
    </location>
</feature>
<dbReference type="Pfam" id="PF05192">
    <property type="entry name" value="MutS_III"/>
    <property type="match status" value="1"/>
</dbReference>
<feature type="domain" description="DNA mismatch repair proteins mutS family" evidence="8">
    <location>
        <begin position="776"/>
        <end position="792"/>
    </location>
</feature>
<accession>F2U687</accession>
<dbReference type="SMART" id="SM00533">
    <property type="entry name" value="MUTSd"/>
    <property type="match status" value="1"/>
</dbReference>
<name>F2U687_SALR5</name>
<evidence type="ECO:0000256" key="5">
    <source>
        <dbReference type="ARBA" id="ARBA00023125"/>
    </source>
</evidence>
<feature type="compositionally biased region" description="Low complexity" evidence="7">
    <location>
        <begin position="311"/>
        <end position="323"/>
    </location>
</feature>
<dbReference type="GO" id="GO:0140664">
    <property type="term" value="F:ATP-dependent DNA damage sensor activity"/>
    <property type="evidence" value="ECO:0007669"/>
    <property type="project" value="InterPro"/>
</dbReference>
<dbReference type="KEGG" id="sre:PTSG_12056"/>
<dbReference type="PANTHER" id="PTHR11361:SF34">
    <property type="entry name" value="DNA MISMATCH REPAIR PROTEIN MSH1, MITOCHONDRIAL"/>
    <property type="match status" value="1"/>
</dbReference>
<evidence type="ECO:0000313" key="9">
    <source>
        <dbReference type="EMBL" id="EGD83028.1"/>
    </source>
</evidence>
<dbReference type="Gene3D" id="3.40.1170.10">
    <property type="entry name" value="DNA repair protein MutS, domain I"/>
    <property type="match status" value="1"/>
</dbReference>
<dbReference type="GO" id="GO:0043504">
    <property type="term" value="P:mitochondrial DNA repair"/>
    <property type="evidence" value="ECO:0007669"/>
    <property type="project" value="TreeGrafter"/>
</dbReference>
<proteinExistence type="inferred from homology"/>
<dbReference type="InterPro" id="IPR017261">
    <property type="entry name" value="DNA_mismatch_repair_MutS/MSH"/>
</dbReference>
<dbReference type="InParanoid" id="F2U687"/>
<evidence type="ECO:0000256" key="4">
    <source>
        <dbReference type="ARBA" id="ARBA00022840"/>
    </source>
</evidence>
<dbReference type="eggNOG" id="KOG0219">
    <property type="taxonomic scope" value="Eukaryota"/>
</dbReference>
<evidence type="ECO:0000256" key="7">
    <source>
        <dbReference type="SAM" id="MobiDB-lite"/>
    </source>
</evidence>
<evidence type="ECO:0000256" key="2">
    <source>
        <dbReference type="ARBA" id="ARBA00022741"/>
    </source>
</evidence>
<keyword evidence="5" id="KW-0238">DNA-binding</keyword>
<dbReference type="PROSITE" id="PS00486">
    <property type="entry name" value="DNA_MISMATCH_REPAIR_2"/>
    <property type="match status" value="1"/>
</dbReference>
<evidence type="ECO:0000259" key="8">
    <source>
        <dbReference type="PROSITE" id="PS00486"/>
    </source>
</evidence>
<protein>
    <recommendedName>
        <fullName evidence="8">DNA mismatch repair proteins mutS family domain-containing protein</fullName>
    </recommendedName>
</protein>